<comment type="caution">
    <text evidence="2">The sequence shown here is derived from an EMBL/GenBank/DDBJ whole genome shotgun (WGS) entry which is preliminary data.</text>
</comment>
<evidence type="ECO:0000256" key="1">
    <source>
        <dbReference type="SAM" id="Phobius"/>
    </source>
</evidence>
<dbReference type="AlphaFoldDB" id="A0A3E4GPY9"/>
<keyword evidence="1" id="KW-0812">Transmembrane</keyword>
<evidence type="ECO:0000313" key="3">
    <source>
        <dbReference type="Proteomes" id="UP000260655"/>
    </source>
</evidence>
<gene>
    <name evidence="2" type="ORF">DXD67_07995</name>
</gene>
<feature type="transmembrane region" description="Helical" evidence="1">
    <location>
        <begin position="6"/>
        <end position="28"/>
    </location>
</feature>
<protein>
    <submittedName>
        <fullName evidence="2">Uncharacterized protein</fullName>
    </submittedName>
</protein>
<dbReference type="Proteomes" id="UP000260655">
    <property type="component" value="Unassembled WGS sequence"/>
</dbReference>
<evidence type="ECO:0000313" key="2">
    <source>
        <dbReference type="EMBL" id="RGJ23427.1"/>
    </source>
</evidence>
<feature type="transmembrane region" description="Helical" evidence="1">
    <location>
        <begin position="66"/>
        <end position="86"/>
    </location>
</feature>
<dbReference type="RefSeq" id="WP_117557474.1">
    <property type="nucleotide sequence ID" value="NZ_QSOV01000007.1"/>
</dbReference>
<dbReference type="EMBL" id="QSOV01000007">
    <property type="protein sequence ID" value="RGJ23427.1"/>
    <property type="molecule type" value="Genomic_DNA"/>
</dbReference>
<sequence length="110" mass="12112">MVVVKIIIRILLLPVRICLTLIQLMLMFSTWLSATAFHVLSGIICITAVLGYGFGQETGTEVGRMLLAGFILYILPVLSGWAVMWLETIKIRLMGDKKDGINGKYGGVPE</sequence>
<accession>A0A3E4GPY9</accession>
<keyword evidence="1" id="KW-1133">Transmembrane helix</keyword>
<proteinExistence type="predicted"/>
<feature type="transmembrane region" description="Helical" evidence="1">
    <location>
        <begin position="35"/>
        <end position="54"/>
    </location>
</feature>
<organism evidence="2 3">
    <name type="scientific">Coprococcus comes</name>
    <dbReference type="NCBI Taxonomy" id="410072"/>
    <lineage>
        <taxon>Bacteria</taxon>
        <taxon>Bacillati</taxon>
        <taxon>Bacillota</taxon>
        <taxon>Clostridia</taxon>
        <taxon>Lachnospirales</taxon>
        <taxon>Lachnospiraceae</taxon>
        <taxon>Coprococcus</taxon>
    </lineage>
</organism>
<name>A0A3E4GPY9_9FIRM</name>
<reference evidence="2 3" key="1">
    <citation type="submission" date="2018-08" db="EMBL/GenBank/DDBJ databases">
        <title>A genome reference for cultivated species of the human gut microbiota.</title>
        <authorList>
            <person name="Zou Y."/>
            <person name="Xue W."/>
            <person name="Luo G."/>
        </authorList>
    </citation>
    <scope>NUCLEOTIDE SEQUENCE [LARGE SCALE GENOMIC DNA]</scope>
    <source>
        <strain evidence="2 3">TM07-19</strain>
    </source>
</reference>
<keyword evidence="1" id="KW-0472">Membrane</keyword>